<protein>
    <recommendedName>
        <fullName evidence="5">Outer membrane protein beta-barrel domain-containing protein</fullName>
    </recommendedName>
</protein>
<feature type="chain" id="PRO_5046872865" description="Outer membrane protein beta-barrel domain-containing protein" evidence="2">
    <location>
        <begin position="28"/>
        <end position="237"/>
    </location>
</feature>
<evidence type="ECO:0000256" key="2">
    <source>
        <dbReference type="SAM" id="SignalP"/>
    </source>
</evidence>
<organism evidence="3 4">
    <name type="scientific">Pontibacter rugosus</name>
    <dbReference type="NCBI Taxonomy" id="1745966"/>
    <lineage>
        <taxon>Bacteria</taxon>
        <taxon>Pseudomonadati</taxon>
        <taxon>Bacteroidota</taxon>
        <taxon>Cytophagia</taxon>
        <taxon>Cytophagales</taxon>
        <taxon>Hymenobacteraceae</taxon>
        <taxon>Pontibacter</taxon>
    </lineage>
</organism>
<dbReference type="RefSeq" id="WP_377532692.1">
    <property type="nucleotide sequence ID" value="NZ_JBHTLD010000342.1"/>
</dbReference>
<proteinExistence type="predicted"/>
<dbReference type="EMBL" id="JBHTLD010000342">
    <property type="protein sequence ID" value="MFD1188680.1"/>
    <property type="molecule type" value="Genomic_DNA"/>
</dbReference>
<name>A0ABW3SWI2_9BACT</name>
<evidence type="ECO:0000313" key="3">
    <source>
        <dbReference type="EMBL" id="MFD1188680.1"/>
    </source>
</evidence>
<evidence type="ECO:0008006" key="5">
    <source>
        <dbReference type="Google" id="ProtNLM"/>
    </source>
</evidence>
<sequence>MLKNCRLLLCLSLPLLFLLLCSTEAAAQVPDSTYRKPELPTGPPVPVEQPQQQTRPRPRVQEQPTPQPEVVAKQEESNEELRFIDKLYFGGGLGLQFGTYTNISVMPTLSYALLPKLYLGVGAVYHYESGRGYSFNNYGGRGYVQAELVNIGDGALLAHGEVEQLNVEYALVDMYGYYMGKQRGNVTIPMVGLGYRQRISDKGSFDLLVLYNGNDSNINPYSNPVIRFGLNIPFTNR</sequence>
<keyword evidence="4" id="KW-1185">Reference proteome</keyword>
<accession>A0ABW3SWI2</accession>
<evidence type="ECO:0000256" key="1">
    <source>
        <dbReference type="SAM" id="MobiDB-lite"/>
    </source>
</evidence>
<reference evidence="4" key="1">
    <citation type="journal article" date="2019" name="Int. J. Syst. Evol. Microbiol.">
        <title>The Global Catalogue of Microorganisms (GCM) 10K type strain sequencing project: providing services to taxonomists for standard genome sequencing and annotation.</title>
        <authorList>
            <consortium name="The Broad Institute Genomics Platform"/>
            <consortium name="The Broad Institute Genome Sequencing Center for Infectious Disease"/>
            <person name="Wu L."/>
            <person name="Ma J."/>
        </authorList>
    </citation>
    <scope>NUCLEOTIDE SEQUENCE [LARGE SCALE GENOMIC DNA]</scope>
    <source>
        <strain evidence="4">JCM 31319</strain>
    </source>
</reference>
<feature type="compositionally biased region" description="Low complexity" evidence="1">
    <location>
        <begin position="48"/>
        <end position="71"/>
    </location>
</feature>
<feature type="region of interest" description="Disordered" evidence="1">
    <location>
        <begin position="31"/>
        <end position="76"/>
    </location>
</feature>
<gene>
    <name evidence="3" type="ORF">ACFQ2O_20905</name>
</gene>
<dbReference type="Proteomes" id="UP001597094">
    <property type="component" value="Unassembled WGS sequence"/>
</dbReference>
<feature type="signal peptide" evidence="2">
    <location>
        <begin position="1"/>
        <end position="27"/>
    </location>
</feature>
<evidence type="ECO:0000313" key="4">
    <source>
        <dbReference type="Proteomes" id="UP001597094"/>
    </source>
</evidence>
<comment type="caution">
    <text evidence="3">The sequence shown here is derived from an EMBL/GenBank/DDBJ whole genome shotgun (WGS) entry which is preliminary data.</text>
</comment>
<keyword evidence="2" id="KW-0732">Signal</keyword>